<keyword evidence="1" id="KW-0175">Coiled coil</keyword>
<name>A0A8D9CBU2_9VIRU</name>
<feature type="region of interest" description="Disordered" evidence="2">
    <location>
        <begin position="223"/>
        <end position="292"/>
    </location>
</feature>
<proteinExistence type="predicted"/>
<organism evidence="3">
    <name type="scientific">uncultured marine phage</name>
    <dbReference type="NCBI Taxonomy" id="707152"/>
    <lineage>
        <taxon>Viruses</taxon>
        <taxon>environmental samples</taxon>
    </lineage>
</organism>
<feature type="compositionally biased region" description="Basic and acidic residues" evidence="2">
    <location>
        <begin position="226"/>
        <end position="257"/>
    </location>
</feature>
<feature type="compositionally biased region" description="Basic and acidic residues" evidence="2">
    <location>
        <begin position="272"/>
        <end position="292"/>
    </location>
</feature>
<evidence type="ECO:0000256" key="2">
    <source>
        <dbReference type="SAM" id="MobiDB-lite"/>
    </source>
</evidence>
<evidence type="ECO:0000313" key="3">
    <source>
        <dbReference type="EMBL" id="CAG7580178.1"/>
    </source>
</evidence>
<gene>
    <name evidence="3" type="ORF">SLAVMIC_00286</name>
</gene>
<accession>A0A8D9CBU2</accession>
<dbReference type="EMBL" id="OU342829">
    <property type="protein sequence ID" value="CAG7580178.1"/>
    <property type="molecule type" value="Genomic_DNA"/>
</dbReference>
<evidence type="ECO:0000256" key="1">
    <source>
        <dbReference type="SAM" id="Coils"/>
    </source>
</evidence>
<sequence>MKYINNYKNHRHSQKVEFLNEEFIGKALKGLFKSAVSKMAVNLSKQIGSAKEIDKLVDQYQQQLEKLGSDKMAKMKALIELEKSRLEGAEIEESAVKKVKVEYDKSLENFDKQKDNLKKKFDLQFKKILDRESDENVKEYIQLKKIDMVQEMLEKEMTQISEDMGVSDEDVKNSKILADLMNGKKEEAETMKKLQAKTEANLAKGKEEGGREFKAGDEITYFMGEDEGKKDPKQAKVSEEQVDKDGNPLKDETKIRVSTENTPNGFVIDKGQIQEEEKEEEKPAEGEEETKV</sequence>
<feature type="coiled-coil region" evidence="1">
    <location>
        <begin position="50"/>
        <end position="120"/>
    </location>
</feature>
<protein>
    <submittedName>
        <fullName evidence="3">Uncharacterized protein</fullName>
    </submittedName>
</protein>
<reference evidence="3" key="1">
    <citation type="submission" date="2021-06" db="EMBL/GenBank/DDBJ databases">
        <authorList>
            <person name="Gannon L."/>
            <person name="Redgwell R T."/>
            <person name="Michniewski S."/>
            <person name="Harrison D C."/>
            <person name="Millard A."/>
        </authorList>
    </citation>
    <scope>NUCLEOTIDE SEQUENCE</scope>
</reference>